<dbReference type="Proteomes" id="UP000182719">
    <property type="component" value="Unassembled WGS sequence"/>
</dbReference>
<dbReference type="Gene3D" id="3.20.20.150">
    <property type="entry name" value="Divalent-metal-dependent TIM barrel enzymes"/>
    <property type="match status" value="1"/>
</dbReference>
<dbReference type="RefSeq" id="WP_075005053.1">
    <property type="nucleotide sequence ID" value="NZ_FOAP01000001.1"/>
</dbReference>
<dbReference type="InterPro" id="IPR013022">
    <property type="entry name" value="Xyl_isomerase-like_TIM-brl"/>
</dbReference>
<keyword evidence="2" id="KW-0413">Isomerase</keyword>
<dbReference type="GO" id="GO:0016853">
    <property type="term" value="F:isomerase activity"/>
    <property type="evidence" value="ECO:0007669"/>
    <property type="project" value="UniProtKB-KW"/>
</dbReference>
<dbReference type="SUPFAM" id="SSF51658">
    <property type="entry name" value="Xylose isomerase-like"/>
    <property type="match status" value="1"/>
</dbReference>
<evidence type="ECO:0000313" key="2">
    <source>
        <dbReference type="EMBL" id="SEK55901.1"/>
    </source>
</evidence>
<sequence length="320" mass="36256">MRLSLASTAYMDLPLGEALSRVKALGLECIDLAVDTSSRMLQLEDLLEPTRRASVQRQLADAGLSISAISNHADGQLLLGPLHEVTDGIYQGTPAEKRAYAIRRMQDCARAADALGVRLVAGFIGCPDYARWFRWPGQEDGWAPQFAQCAEVMGQVLPVYREYGVRFAHELHPKQLVYETESAARSLEVLGEFAEWGFNVDTGNLALAGVDAVDFIRQFGSRIWHVHAKDAEVLRPVTRRHFLAHNRYYSQAERNFRFRIPGWGQLDWRRIVTELHLAGYTGDVAVENEDSTIGRWEGSRLALDFIRPLLLHTPRQERWW</sequence>
<keyword evidence="3" id="KW-1185">Reference proteome</keyword>
<accession>A0A1H7I041</accession>
<evidence type="ECO:0000259" key="1">
    <source>
        <dbReference type="Pfam" id="PF01261"/>
    </source>
</evidence>
<dbReference type="InterPro" id="IPR050312">
    <property type="entry name" value="IolE/XylAMocC-like"/>
</dbReference>
<evidence type="ECO:0000313" key="3">
    <source>
        <dbReference type="Proteomes" id="UP000182719"/>
    </source>
</evidence>
<name>A0A1H7I041_STIAU</name>
<reference evidence="3" key="1">
    <citation type="submission" date="2016-10" db="EMBL/GenBank/DDBJ databases">
        <authorList>
            <person name="Varghese N."/>
            <person name="Submissions S."/>
        </authorList>
    </citation>
    <scope>NUCLEOTIDE SEQUENCE [LARGE SCALE GENOMIC DNA]</scope>
    <source>
        <strain evidence="3">DSM 17044</strain>
    </source>
</reference>
<dbReference type="PANTHER" id="PTHR12110">
    <property type="entry name" value="HYDROXYPYRUVATE ISOMERASE"/>
    <property type="match status" value="1"/>
</dbReference>
<proteinExistence type="predicted"/>
<gene>
    <name evidence="2" type="ORF">SAMN05444354_101879</name>
</gene>
<feature type="domain" description="Xylose isomerase-like TIM barrel" evidence="1">
    <location>
        <begin position="20"/>
        <end position="307"/>
    </location>
</feature>
<dbReference type="EMBL" id="FOAP01000001">
    <property type="protein sequence ID" value="SEK55901.1"/>
    <property type="molecule type" value="Genomic_DNA"/>
</dbReference>
<organism evidence="2 3">
    <name type="scientific">Stigmatella aurantiaca</name>
    <dbReference type="NCBI Taxonomy" id="41"/>
    <lineage>
        <taxon>Bacteria</taxon>
        <taxon>Pseudomonadati</taxon>
        <taxon>Myxococcota</taxon>
        <taxon>Myxococcia</taxon>
        <taxon>Myxococcales</taxon>
        <taxon>Cystobacterineae</taxon>
        <taxon>Archangiaceae</taxon>
        <taxon>Stigmatella</taxon>
    </lineage>
</organism>
<dbReference type="OrthoDB" id="7245925at2"/>
<dbReference type="Pfam" id="PF01261">
    <property type="entry name" value="AP_endonuc_2"/>
    <property type="match status" value="1"/>
</dbReference>
<protein>
    <submittedName>
        <fullName evidence="2">Sugar phosphate isomerase/epimerase</fullName>
    </submittedName>
</protein>
<dbReference type="InterPro" id="IPR036237">
    <property type="entry name" value="Xyl_isomerase-like_sf"/>
</dbReference>
<dbReference type="AlphaFoldDB" id="A0A1H7I041"/>
<dbReference type="PANTHER" id="PTHR12110:SF21">
    <property type="entry name" value="XYLOSE ISOMERASE-LIKE TIM BARREL DOMAIN-CONTAINING PROTEIN"/>
    <property type="match status" value="1"/>
</dbReference>